<dbReference type="Proteomes" id="UP000680588">
    <property type="component" value="Chromosome"/>
</dbReference>
<dbReference type="RefSeq" id="WP_207346922.1">
    <property type="nucleotide sequence ID" value="NZ_CP076456.1"/>
</dbReference>
<sequence>MAGTIYYVAASQDGFIAQAPGPGEWLRTFAGAPEHAGAPEAEAHVAEFLAAAGAVAMGAETYRSFVADPGSWPFGSIPVWVFTHHEFPGISGADITFVRGDVAEFHPDILHDAGQRDVVLTGGGNLAGQFLDSGLVDELVVTVLPISPGSGRELAHVVEGIDPAGVKERSLGSAVLQRRYDLRR</sequence>
<protein>
    <submittedName>
        <fullName evidence="2">Dihydrofolate reductase family protein</fullName>
    </submittedName>
</protein>
<accession>A0A975PBW6</accession>
<dbReference type="InterPro" id="IPR050765">
    <property type="entry name" value="Riboflavin_Biosynth_HTPR"/>
</dbReference>
<dbReference type="SUPFAM" id="SSF53597">
    <property type="entry name" value="Dihydrofolate reductase-like"/>
    <property type="match status" value="1"/>
</dbReference>
<dbReference type="InterPro" id="IPR002734">
    <property type="entry name" value="RibDG_C"/>
</dbReference>
<dbReference type="PANTHER" id="PTHR38011:SF11">
    <property type="entry name" value="2,5-DIAMINO-6-RIBOSYLAMINO-4(3H)-PYRIMIDINONE 5'-PHOSPHATE REDUCTASE"/>
    <property type="match status" value="1"/>
</dbReference>
<evidence type="ECO:0000313" key="3">
    <source>
        <dbReference type="Proteomes" id="UP000680588"/>
    </source>
</evidence>
<proteinExistence type="predicted"/>
<name>A0A975PBW6_9MICC</name>
<dbReference type="GO" id="GO:0009231">
    <property type="term" value="P:riboflavin biosynthetic process"/>
    <property type="evidence" value="ECO:0007669"/>
    <property type="project" value="InterPro"/>
</dbReference>
<dbReference type="Gene3D" id="3.40.430.10">
    <property type="entry name" value="Dihydrofolate Reductase, subunit A"/>
    <property type="match status" value="1"/>
</dbReference>
<dbReference type="InterPro" id="IPR024072">
    <property type="entry name" value="DHFR-like_dom_sf"/>
</dbReference>
<dbReference type="PANTHER" id="PTHR38011">
    <property type="entry name" value="DIHYDROFOLATE REDUCTASE FAMILY PROTEIN (AFU_ORTHOLOGUE AFUA_8G06820)"/>
    <property type="match status" value="1"/>
</dbReference>
<dbReference type="GO" id="GO:0008703">
    <property type="term" value="F:5-amino-6-(5-phosphoribosylamino)uracil reductase activity"/>
    <property type="evidence" value="ECO:0007669"/>
    <property type="project" value="InterPro"/>
</dbReference>
<dbReference type="AlphaFoldDB" id="A0A975PBW6"/>
<reference evidence="2" key="1">
    <citation type="submission" date="2021-06" db="EMBL/GenBank/DDBJ databases">
        <title>Novel species in genus Arthrobacter.</title>
        <authorList>
            <person name="Zhang G."/>
        </authorList>
    </citation>
    <scope>NUCLEOTIDE SEQUENCE</scope>
    <source>
        <strain evidence="2">Zg-ZUI122</strain>
    </source>
</reference>
<evidence type="ECO:0000313" key="2">
    <source>
        <dbReference type="EMBL" id="QWQ34876.1"/>
    </source>
</evidence>
<organism evidence="2 3">
    <name type="scientific">Arthrobacter sunyaminii</name>
    <dbReference type="NCBI Taxonomy" id="2816859"/>
    <lineage>
        <taxon>Bacteria</taxon>
        <taxon>Bacillati</taxon>
        <taxon>Actinomycetota</taxon>
        <taxon>Actinomycetes</taxon>
        <taxon>Micrococcales</taxon>
        <taxon>Micrococcaceae</taxon>
        <taxon>Arthrobacter</taxon>
    </lineage>
</organism>
<keyword evidence="3" id="KW-1185">Reference proteome</keyword>
<dbReference type="EMBL" id="CP076456">
    <property type="protein sequence ID" value="QWQ34876.1"/>
    <property type="molecule type" value="Genomic_DNA"/>
</dbReference>
<gene>
    <name evidence="2" type="ORF">KG104_09980</name>
</gene>
<dbReference type="Pfam" id="PF01872">
    <property type="entry name" value="RibD_C"/>
    <property type="match status" value="1"/>
</dbReference>
<dbReference type="KEGG" id="asun:KG104_09980"/>
<feature type="domain" description="Bacterial bifunctional deaminase-reductase C-terminal" evidence="1">
    <location>
        <begin position="109"/>
        <end position="154"/>
    </location>
</feature>
<evidence type="ECO:0000259" key="1">
    <source>
        <dbReference type="Pfam" id="PF01872"/>
    </source>
</evidence>